<sequence>MEFGIWKEFNQSLVAFHYFFLPYFMGLEKLCVTHTHVIAYVVRLEAGLLVPIKTLLYNEIYLCYLVKKEKPAGGNSAFSSFPCFHIHIKSYLERPCIFFEGNITLKKAVNVGKTCRNEGGLQRIPHSEYIQERSLYCYGEIELFMYQTLQGYLAPYTGKFLAHSTESD</sequence>
<gene>
    <name evidence="1" type="ORF">AMORRO_LOCUS6260</name>
</gene>
<proteinExistence type="predicted"/>
<evidence type="ECO:0000313" key="2">
    <source>
        <dbReference type="Proteomes" id="UP000789342"/>
    </source>
</evidence>
<reference evidence="1" key="1">
    <citation type="submission" date="2021-06" db="EMBL/GenBank/DDBJ databases">
        <authorList>
            <person name="Kallberg Y."/>
            <person name="Tangrot J."/>
            <person name="Rosling A."/>
        </authorList>
    </citation>
    <scope>NUCLEOTIDE SEQUENCE</scope>
    <source>
        <strain evidence="1">CL551</strain>
    </source>
</reference>
<dbReference type="AlphaFoldDB" id="A0A9N9FYJ6"/>
<dbReference type="Proteomes" id="UP000789342">
    <property type="component" value="Unassembled WGS sequence"/>
</dbReference>
<organism evidence="1 2">
    <name type="scientific">Acaulospora morrowiae</name>
    <dbReference type="NCBI Taxonomy" id="94023"/>
    <lineage>
        <taxon>Eukaryota</taxon>
        <taxon>Fungi</taxon>
        <taxon>Fungi incertae sedis</taxon>
        <taxon>Mucoromycota</taxon>
        <taxon>Glomeromycotina</taxon>
        <taxon>Glomeromycetes</taxon>
        <taxon>Diversisporales</taxon>
        <taxon>Acaulosporaceae</taxon>
        <taxon>Acaulospora</taxon>
    </lineage>
</organism>
<evidence type="ECO:0000313" key="1">
    <source>
        <dbReference type="EMBL" id="CAG8566440.1"/>
    </source>
</evidence>
<accession>A0A9N9FYJ6</accession>
<comment type="caution">
    <text evidence="1">The sequence shown here is derived from an EMBL/GenBank/DDBJ whole genome shotgun (WGS) entry which is preliminary data.</text>
</comment>
<protein>
    <submittedName>
        <fullName evidence="1">4794_t:CDS:1</fullName>
    </submittedName>
</protein>
<dbReference type="EMBL" id="CAJVPV010004104">
    <property type="protein sequence ID" value="CAG8566440.1"/>
    <property type="molecule type" value="Genomic_DNA"/>
</dbReference>
<name>A0A9N9FYJ6_9GLOM</name>
<keyword evidence="2" id="KW-1185">Reference proteome</keyword>